<accession>A0A6A5VE98</accession>
<organism evidence="2 3">
    <name type="scientific">Bimuria novae-zelandiae CBS 107.79</name>
    <dbReference type="NCBI Taxonomy" id="1447943"/>
    <lineage>
        <taxon>Eukaryota</taxon>
        <taxon>Fungi</taxon>
        <taxon>Dikarya</taxon>
        <taxon>Ascomycota</taxon>
        <taxon>Pezizomycotina</taxon>
        <taxon>Dothideomycetes</taxon>
        <taxon>Pleosporomycetidae</taxon>
        <taxon>Pleosporales</taxon>
        <taxon>Massarineae</taxon>
        <taxon>Didymosphaeriaceae</taxon>
        <taxon>Bimuria</taxon>
    </lineage>
</organism>
<keyword evidence="1" id="KW-0472">Membrane</keyword>
<keyword evidence="1" id="KW-0812">Transmembrane</keyword>
<gene>
    <name evidence="2" type="ORF">BU23DRAFT_566547</name>
</gene>
<name>A0A6A5VE98_9PLEO</name>
<evidence type="ECO:0000256" key="1">
    <source>
        <dbReference type="SAM" id="Phobius"/>
    </source>
</evidence>
<keyword evidence="3" id="KW-1185">Reference proteome</keyword>
<evidence type="ECO:0000313" key="2">
    <source>
        <dbReference type="EMBL" id="KAF1975405.1"/>
    </source>
</evidence>
<evidence type="ECO:0000313" key="3">
    <source>
        <dbReference type="Proteomes" id="UP000800036"/>
    </source>
</evidence>
<dbReference type="EMBL" id="ML976670">
    <property type="protein sequence ID" value="KAF1975405.1"/>
    <property type="molecule type" value="Genomic_DNA"/>
</dbReference>
<keyword evidence="1" id="KW-1133">Transmembrane helix</keyword>
<feature type="transmembrane region" description="Helical" evidence="1">
    <location>
        <begin position="165"/>
        <end position="184"/>
    </location>
</feature>
<protein>
    <submittedName>
        <fullName evidence="2">Uncharacterized protein</fullName>
    </submittedName>
</protein>
<dbReference type="OrthoDB" id="3787432at2759"/>
<sequence length="186" mass="20987">MTKRTRATMDTTTIRAVPKPHRLGLNGLATHGKNFSHLNALLQALATAGHSASNDWHKLWHGTQKLDSARVGYRVRYKSKISGGRKPASIKRHGAELSYLDEDLVSQKSFFLCEKCHTTRTPACLFDLDHGTAHIKLHLRKAHQIDPNTGLIPPTVVRREAIKGLYYAPYYLAPLYFLVVAYFIRI</sequence>
<proteinExistence type="predicted"/>
<reference evidence="2" key="1">
    <citation type="journal article" date="2020" name="Stud. Mycol.">
        <title>101 Dothideomycetes genomes: a test case for predicting lifestyles and emergence of pathogens.</title>
        <authorList>
            <person name="Haridas S."/>
            <person name="Albert R."/>
            <person name="Binder M."/>
            <person name="Bloem J."/>
            <person name="Labutti K."/>
            <person name="Salamov A."/>
            <person name="Andreopoulos B."/>
            <person name="Baker S."/>
            <person name="Barry K."/>
            <person name="Bills G."/>
            <person name="Bluhm B."/>
            <person name="Cannon C."/>
            <person name="Castanera R."/>
            <person name="Culley D."/>
            <person name="Daum C."/>
            <person name="Ezra D."/>
            <person name="Gonzalez J."/>
            <person name="Henrissat B."/>
            <person name="Kuo A."/>
            <person name="Liang C."/>
            <person name="Lipzen A."/>
            <person name="Lutzoni F."/>
            <person name="Magnuson J."/>
            <person name="Mondo S."/>
            <person name="Nolan M."/>
            <person name="Ohm R."/>
            <person name="Pangilinan J."/>
            <person name="Park H.-J."/>
            <person name="Ramirez L."/>
            <person name="Alfaro M."/>
            <person name="Sun H."/>
            <person name="Tritt A."/>
            <person name="Yoshinaga Y."/>
            <person name="Zwiers L.-H."/>
            <person name="Turgeon B."/>
            <person name="Goodwin S."/>
            <person name="Spatafora J."/>
            <person name="Crous P."/>
            <person name="Grigoriev I."/>
        </authorList>
    </citation>
    <scope>NUCLEOTIDE SEQUENCE</scope>
    <source>
        <strain evidence="2">CBS 107.79</strain>
    </source>
</reference>
<dbReference type="AlphaFoldDB" id="A0A6A5VE98"/>
<dbReference type="Proteomes" id="UP000800036">
    <property type="component" value="Unassembled WGS sequence"/>
</dbReference>